<dbReference type="HOGENOM" id="CLU_2886696_0_0_1"/>
<sequence length="63" mass="7005">MVFKGSTTLTTPEQYFLLALDPSKLCLSVKAEPKFGLRESPVWTPEAAVDKLLITNVLDDPIR</sequence>
<gene>
    <name evidence="1" type="ORF">PISMIDRAFT_677171</name>
</gene>
<dbReference type="EMBL" id="KN833707">
    <property type="protein sequence ID" value="KIK25534.1"/>
    <property type="molecule type" value="Genomic_DNA"/>
</dbReference>
<dbReference type="AlphaFoldDB" id="A0A0C9ZHT3"/>
<keyword evidence="2" id="KW-1185">Reference proteome</keyword>
<reference evidence="1 2" key="1">
    <citation type="submission" date="2014-04" db="EMBL/GenBank/DDBJ databases">
        <authorList>
            <consortium name="DOE Joint Genome Institute"/>
            <person name="Kuo A."/>
            <person name="Kohler A."/>
            <person name="Costa M.D."/>
            <person name="Nagy L.G."/>
            <person name="Floudas D."/>
            <person name="Copeland A."/>
            <person name="Barry K.W."/>
            <person name="Cichocki N."/>
            <person name="Veneault-Fourrey C."/>
            <person name="LaButti K."/>
            <person name="Lindquist E.A."/>
            <person name="Lipzen A."/>
            <person name="Lundell T."/>
            <person name="Morin E."/>
            <person name="Murat C."/>
            <person name="Sun H."/>
            <person name="Tunlid A."/>
            <person name="Henrissat B."/>
            <person name="Grigoriev I.V."/>
            <person name="Hibbett D.S."/>
            <person name="Martin F."/>
            <person name="Nordberg H.P."/>
            <person name="Cantor M.N."/>
            <person name="Hua S.X."/>
        </authorList>
    </citation>
    <scope>NUCLEOTIDE SEQUENCE [LARGE SCALE GENOMIC DNA]</scope>
    <source>
        <strain evidence="1 2">441</strain>
    </source>
</reference>
<accession>A0A0C9ZHT3</accession>
<name>A0A0C9ZHT3_9AGAM</name>
<reference evidence="2" key="2">
    <citation type="submission" date="2015-01" db="EMBL/GenBank/DDBJ databases">
        <title>Evolutionary Origins and Diversification of the Mycorrhizal Mutualists.</title>
        <authorList>
            <consortium name="DOE Joint Genome Institute"/>
            <consortium name="Mycorrhizal Genomics Consortium"/>
            <person name="Kohler A."/>
            <person name="Kuo A."/>
            <person name="Nagy L.G."/>
            <person name="Floudas D."/>
            <person name="Copeland A."/>
            <person name="Barry K.W."/>
            <person name="Cichocki N."/>
            <person name="Veneault-Fourrey C."/>
            <person name="LaButti K."/>
            <person name="Lindquist E.A."/>
            <person name="Lipzen A."/>
            <person name="Lundell T."/>
            <person name="Morin E."/>
            <person name="Murat C."/>
            <person name="Riley R."/>
            <person name="Ohm R."/>
            <person name="Sun H."/>
            <person name="Tunlid A."/>
            <person name="Henrissat B."/>
            <person name="Grigoriev I.V."/>
            <person name="Hibbett D.S."/>
            <person name="Martin F."/>
        </authorList>
    </citation>
    <scope>NUCLEOTIDE SEQUENCE [LARGE SCALE GENOMIC DNA]</scope>
    <source>
        <strain evidence="2">441</strain>
    </source>
</reference>
<protein>
    <submittedName>
        <fullName evidence="1">Uncharacterized protein</fullName>
    </submittedName>
</protein>
<evidence type="ECO:0000313" key="2">
    <source>
        <dbReference type="Proteomes" id="UP000054018"/>
    </source>
</evidence>
<evidence type="ECO:0000313" key="1">
    <source>
        <dbReference type="EMBL" id="KIK25534.1"/>
    </source>
</evidence>
<organism evidence="1 2">
    <name type="scientific">Pisolithus microcarpus 441</name>
    <dbReference type="NCBI Taxonomy" id="765257"/>
    <lineage>
        <taxon>Eukaryota</taxon>
        <taxon>Fungi</taxon>
        <taxon>Dikarya</taxon>
        <taxon>Basidiomycota</taxon>
        <taxon>Agaricomycotina</taxon>
        <taxon>Agaricomycetes</taxon>
        <taxon>Agaricomycetidae</taxon>
        <taxon>Boletales</taxon>
        <taxon>Sclerodermatineae</taxon>
        <taxon>Pisolithaceae</taxon>
        <taxon>Pisolithus</taxon>
    </lineage>
</organism>
<dbReference type="Proteomes" id="UP000054018">
    <property type="component" value="Unassembled WGS sequence"/>
</dbReference>
<proteinExistence type="predicted"/>